<gene>
    <name evidence="2" type="ORF">ACAOBT_LOCUS6425</name>
</gene>
<evidence type="ECO:0000313" key="2">
    <source>
        <dbReference type="EMBL" id="CAH1965619.1"/>
    </source>
</evidence>
<dbReference type="AlphaFoldDB" id="A0A9P0NZX2"/>
<dbReference type="Proteomes" id="UP001152888">
    <property type="component" value="Unassembled WGS sequence"/>
</dbReference>
<organism evidence="2 3">
    <name type="scientific">Acanthoscelides obtectus</name>
    <name type="common">Bean weevil</name>
    <name type="synonym">Bruchus obtectus</name>
    <dbReference type="NCBI Taxonomy" id="200917"/>
    <lineage>
        <taxon>Eukaryota</taxon>
        <taxon>Metazoa</taxon>
        <taxon>Ecdysozoa</taxon>
        <taxon>Arthropoda</taxon>
        <taxon>Hexapoda</taxon>
        <taxon>Insecta</taxon>
        <taxon>Pterygota</taxon>
        <taxon>Neoptera</taxon>
        <taxon>Endopterygota</taxon>
        <taxon>Coleoptera</taxon>
        <taxon>Polyphaga</taxon>
        <taxon>Cucujiformia</taxon>
        <taxon>Chrysomeloidea</taxon>
        <taxon>Chrysomelidae</taxon>
        <taxon>Bruchinae</taxon>
        <taxon>Bruchini</taxon>
        <taxon>Acanthoscelides</taxon>
    </lineage>
</organism>
<accession>A0A9P0NZX2</accession>
<proteinExistence type="predicted"/>
<dbReference type="EMBL" id="CAKOFQ010006727">
    <property type="protein sequence ID" value="CAH1965619.1"/>
    <property type="molecule type" value="Genomic_DNA"/>
</dbReference>
<protein>
    <submittedName>
        <fullName evidence="2">Uncharacterized protein</fullName>
    </submittedName>
</protein>
<comment type="caution">
    <text evidence="2">The sequence shown here is derived from an EMBL/GenBank/DDBJ whole genome shotgun (WGS) entry which is preliminary data.</text>
</comment>
<keyword evidence="3" id="KW-1185">Reference proteome</keyword>
<reference evidence="2" key="1">
    <citation type="submission" date="2022-03" db="EMBL/GenBank/DDBJ databases">
        <authorList>
            <person name="Sayadi A."/>
        </authorList>
    </citation>
    <scope>NUCLEOTIDE SEQUENCE</scope>
</reference>
<evidence type="ECO:0000256" key="1">
    <source>
        <dbReference type="SAM" id="MobiDB-lite"/>
    </source>
</evidence>
<name>A0A9P0NZX2_ACAOB</name>
<evidence type="ECO:0000313" key="3">
    <source>
        <dbReference type="Proteomes" id="UP001152888"/>
    </source>
</evidence>
<sequence>MTFYTNFSSASKQISFYKRTSSPLRRRRVSLDSQTDDQYEKWCGYLHQPPKKLRVRGRSTIPAGILAGHFISVHSLTDDAEECYEDADLPQELCDANMTFCIPNEDDGKAQRSEVISRDIKQRLLEDIKSYKSRNQKSFKKSGKSRNDPNEEVPDEKECIEKKLKDRLKGLFFKHSDWLKKTINSLKNRDGKCCKRHEKFMGISFCKN</sequence>
<feature type="compositionally biased region" description="Basic residues" evidence="1">
    <location>
        <begin position="135"/>
        <end position="144"/>
    </location>
</feature>
<dbReference type="OrthoDB" id="6758157at2759"/>
<feature type="region of interest" description="Disordered" evidence="1">
    <location>
        <begin position="135"/>
        <end position="156"/>
    </location>
</feature>